<evidence type="ECO:0000313" key="3">
    <source>
        <dbReference type="Proteomes" id="UP001497392"/>
    </source>
</evidence>
<accession>A0ABP1FPI3</accession>
<dbReference type="InterPro" id="IPR040976">
    <property type="entry name" value="Pkinase_fungal"/>
</dbReference>
<protein>
    <submittedName>
        <fullName evidence="2">G1297 protein</fullName>
    </submittedName>
</protein>
<evidence type="ECO:0000313" key="2">
    <source>
        <dbReference type="EMBL" id="CAL5219462.1"/>
    </source>
</evidence>
<dbReference type="Pfam" id="PF17667">
    <property type="entry name" value="Pkinase_fungal"/>
    <property type="match status" value="1"/>
</dbReference>
<sequence length="357" mass="39956">MDASVCDGPNRLPAHLGTFAEFKRKLRDQQKAAVGQSWGRVQTLEKSQPERDTWRTAVLGADALELWEFKSDKNGYCERCMRTARVGLKMDMDSPGFRLLVRWLATDLRVLGYKPPVVPRVVAPRGNEADKAALRMQKDNLELVQGMPCLEGRTTVLAGEAKLELGGEVLDALIIKPYAQHIPLDTPFQQLVLYMRQYAETVGLLFEEGYLHRDLTYSNLLVSADGPRICDWQSMISEEEQESQGDGGLQTGTPLFAAISVLDGGLHTVSTELESLFNVMLYIVRGGHLPWAHFQKEDVNHISLRMGSVLSEGHFERAMLAGVGQEFWPALKALRSLLFPHGECRRDVSCQEFLDAL</sequence>
<dbReference type="InterPro" id="IPR008266">
    <property type="entry name" value="Tyr_kinase_AS"/>
</dbReference>
<dbReference type="Proteomes" id="UP001497392">
    <property type="component" value="Unassembled WGS sequence"/>
</dbReference>
<dbReference type="EMBL" id="CAXHTA020000002">
    <property type="protein sequence ID" value="CAL5219462.1"/>
    <property type="molecule type" value="Genomic_DNA"/>
</dbReference>
<name>A0ABP1FPI3_9CHLO</name>
<proteinExistence type="predicted"/>
<dbReference type="InterPro" id="IPR011009">
    <property type="entry name" value="Kinase-like_dom_sf"/>
</dbReference>
<dbReference type="PROSITE" id="PS00109">
    <property type="entry name" value="PROTEIN_KINASE_TYR"/>
    <property type="match status" value="1"/>
</dbReference>
<dbReference type="SUPFAM" id="SSF56112">
    <property type="entry name" value="Protein kinase-like (PK-like)"/>
    <property type="match status" value="1"/>
</dbReference>
<evidence type="ECO:0000259" key="1">
    <source>
        <dbReference type="Pfam" id="PF17667"/>
    </source>
</evidence>
<reference evidence="2 3" key="1">
    <citation type="submission" date="2024-06" db="EMBL/GenBank/DDBJ databases">
        <authorList>
            <person name="Kraege A."/>
            <person name="Thomma B."/>
        </authorList>
    </citation>
    <scope>NUCLEOTIDE SEQUENCE [LARGE SCALE GENOMIC DNA]</scope>
</reference>
<gene>
    <name evidence="2" type="primary">g1297</name>
    <name evidence="2" type="ORF">VP750_LOCUS1121</name>
</gene>
<organism evidence="2 3">
    <name type="scientific">Coccomyxa viridis</name>
    <dbReference type="NCBI Taxonomy" id="1274662"/>
    <lineage>
        <taxon>Eukaryota</taxon>
        <taxon>Viridiplantae</taxon>
        <taxon>Chlorophyta</taxon>
        <taxon>core chlorophytes</taxon>
        <taxon>Trebouxiophyceae</taxon>
        <taxon>Trebouxiophyceae incertae sedis</taxon>
        <taxon>Coccomyxaceae</taxon>
        <taxon>Coccomyxa</taxon>
    </lineage>
</organism>
<feature type="domain" description="Fungal-type protein kinase" evidence="1">
    <location>
        <begin position="167"/>
        <end position="284"/>
    </location>
</feature>
<dbReference type="Gene3D" id="1.10.510.10">
    <property type="entry name" value="Transferase(Phosphotransferase) domain 1"/>
    <property type="match status" value="1"/>
</dbReference>
<comment type="caution">
    <text evidence="2">The sequence shown here is derived from an EMBL/GenBank/DDBJ whole genome shotgun (WGS) entry which is preliminary data.</text>
</comment>
<keyword evidence="3" id="KW-1185">Reference proteome</keyword>